<dbReference type="EMBL" id="BLZR01000001">
    <property type="protein sequence ID" value="GFP77545.1"/>
    <property type="molecule type" value="Genomic_DNA"/>
</dbReference>
<dbReference type="RefSeq" id="WP_183278913.1">
    <property type="nucleotide sequence ID" value="NZ_BLZR01000001.1"/>
</dbReference>
<sequence>MREFFKRQKAGFYISIMTIILALIGMFIYISNGHTAYYNDFNSRVIILTAIAVAVEIILIVMVQSIGEKQWLDISYLIVSVLLGITTMVFVSYRVESAAIIMGSSLEKGNIAAINALKQALIGVGFYFLAMISSLVGSFFSQKKAI</sequence>
<accession>A0A6V8SLV5</accession>
<dbReference type="Proteomes" id="UP000580568">
    <property type="component" value="Unassembled WGS sequence"/>
</dbReference>
<reference evidence="2 3" key="1">
    <citation type="submission" date="2020-07" db="EMBL/GenBank/DDBJ databases">
        <title>A new beta-1,3-glucan-decomposing anaerobic bacterium isolated from anoxic soil subjected to biological soil disinfestation.</title>
        <authorList>
            <person name="Ueki A."/>
            <person name="Tonouchi A."/>
        </authorList>
    </citation>
    <scope>NUCLEOTIDE SEQUENCE [LARGE SCALE GENOMIC DNA]</scope>
    <source>
        <strain evidence="2 3">TW1</strain>
    </source>
</reference>
<name>A0A6V8SLV5_9CLOT</name>
<feature type="transmembrane region" description="Helical" evidence="1">
    <location>
        <begin position="12"/>
        <end position="31"/>
    </location>
</feature>
<organism evidence="2 3">
    <name type="scientific">Clostridium fungisolvens</name>
    <dbReference type="NCBI Taxonomy" id="1604897"/>
    <lineage>
        <taxon>Bacteria</taxon>
        <taxon>Bacillati</taxon>
        <taxon>Bacillota</taxon>
        <taxon>Clostridia</taxon>
        <taxon>Eubacteriales</taxon>
        <taxon>Clostridiaceae</taxon>
        <taxon>Clostridium</taxon>
    </lineage>
</organism>
<evidence type="ECO:0000256" key="1">
    <source>
        <dbReference type="SAM" id="Phobius"/>
    </source>
</evidence>
<feature type="transmembrane region" description="Helical" evidence="1">
    <location>
        <begin position="120"/>
        <end position="140"/>
    </location>
</feature>
<keyword evidence="1" id="KW-0472">Membrane</keyword>
<evidence type="ECO:0000313" key="2">
    <source>
        <dbReference type="EMBL" id="GFP77545.1"/>
    </source>
</evidence>
<evidence type="ECO:0000313" key="3">
    <source>
        <dbReference type="Proteomes" id="UP000580568"/>
    </source>
</evidence>
<proteinExistence type="predicted"/>
<gene>
    <name evidence="2" type="ORF">bsdtw1_03702</name>
</gene>
<protein>
    <submittedName>
        <fullName evidence="2">Uncharacterized protein</fullName>
    </submittedName>
</protein>
<keyword evidence="3" id="KW-1185">Reference proteome</keyword>
<keyword evidence="1" id="KW-1133">Transmembrane helix</keyword>
<dbReference type="AlphaFoldDB" id="A0A6V8SLV5"/>
<comment type="caution">
    <text evidence="2">The sequence shown here is derived from an EMBL/GenBank/DDBJ whole genome shotgun (WGS) entry which is preliminary data.</text>
</comment>
<feature type="transmembrane region" description="Helical" evidence="1">
    <location>
        <begin position="43"/>
        <end position="62"/>
    </location>
</feature>
<feature type="transmembrane region" description="Helical" evidence="1">
    <location>
        <begin position="74"/>
        <end position="93"/>
    </location>
</feature>
<keyword evidence="1" id="KW-0812">Transmembrane</keyword>